<evidence type="ECO:0000256" key="2">
    <source>
        <dbReference type="ARBA" id="ARBA00004611"/>
    </source>
</evidence>
<keyword evidence="9" id="KW-0206">Cytoskeleton</keyword>
<dbReference type="GO" id="GO:0005929">
    <property type="term" value="C:cilium"/>
    <property type="evidence" value="ECO:0007669"/>
    <property type="project" value="TreeGrafter"/>
</dbReference>
<evidence type="ECO:0000256" key="7">
    <source>
        <dbReference type="ARBA" id="ARBA00023054"/>
    </source>
</evidence>
<name>A0A7R9JUA3_TIMGE</name>
<keyword evidence="5" id="KW-0677">Repeat</keyword>
<evidence type="ECO:0000256" key="9">
    <source>
        <dbReference type="ARBA" id="ARBA00023212"/>
    </source>
</evidence>
<dbReference type="SUPFAM" id="SSF52058">
    <property type="entry name" value="L domain-like"/>
    <property type="match status" value="1"/>
</dbReference>
<dbReference type="EMBL" id="OE840128">
    <property type="protein sequence ID" value="CAD7589573.1"/>
    <property type="molecule type" value="Genomic_DNA"/>
</dbReference>
<dbReference type="PANTHER" id="PTHR45973">
    <property type="entry name" value="PROTEIN PHOSPHATASE 1 REGULATORY SUBUNIT SDS22-RELATED"/>
    <property type="match status" value="1"/>
</dbReference>
<dbReference type="SMART" id="SM00365">
    <property type="entry name" value="LRR_SD22"/>
    <property type="match status" value="4"/>
</dbReference>
<dbReference type="PANTHER" id="PTHR45973:SF12">
    <property type="entry name" value="DYNEIN REGULATORY COMPLEX SUBUNIT 3"/>
    <property type="match status" value="1"/>
</dbReference>
<reference evidence="16" key="1">
    <citation type="submission" date="2020-11" db="EMBL/GenBank/DDBJ databases">
        <authorList>
            <person name="Tran Van P."/>
        </authorList>
    </citation>
    <scope>NUCLEOTIDE SEQUENCE</scope>
</reference>
<gene>
    <name evidence="16" type="ORF">TGEB3V08_LOCUS3502</name>
</gene>
<accession>A0A7R9JUA3</accession>
<dbReference type="InterPro" id="IPR050576">
    <property type="entry name" value="Cilia_flagella_integrity"/>
</dbReference>
<dbReference type="InterPro" id="IPR001611">
    <property type="entry name" value="Leu-rich_rpt"/>
</dbReference>
<keyword evidence="3" id="KW-0963">Cytoplasm</keyword>
<dbReference type="PROSITE" id="PS51450">
    <property type="entry name" value="LRR"/>
    <property type="match status" value="3"/>
</dbReference>
<feature type="coiled-coil region" evidence="14">
    <location>
        <begin position="184"/>
        <end position="223"/>
    </location>
</feature>
<evidence type="ECO:0000256" key="14">
    <source>
        <dbReference type="SAM" id="Coils"/>
    </source>
</evidence>
<evidence type="ECO:0000256" key="8">
    <source>
        <dbReference type="ARBA" id="ARBA00023069"/>
    </source>
</evidence>
<evidence type="ECO:0000313" key="16">
    <source>
        <dbReference type="EMBL" id="CAD7589573.1"/>
    </source>
</evidence>
<dbReference type="InterPro" id="IPR032675">
    <property type="entry name" value="LRR_dom_sf"/>
</dbReference>
<evidence type="ECO:0000256" key="12">
    <source>
        <dbReference type="ARBA" id="ARBA00038378"/>
    </source>
</evidence>
<protein>
    <recommendedName>
        <fullName evidence="11">Dynein axonemal assembly factor 1 homolog</fullName>
    </recommendedName>
    <alternativeName>
        <fullName evidence="13">Dynein regulatory complex subunit 3</fullName>
    </alternativeName>
</protein>
<evidence type="ECO:0000256" key="3">
    <source>
        <dbReference type="ARBA" id="ARBA00022490"/>
    </source>
</evidence>
<dbReference type="AlphaFoldDB" id="A0A7R9JUA3"/>
<keyword evidence="7 14" id="KW-0175">Coiled coil</keyword>
<evidence type="ECO:0000256" key="10">
    <source>
        <dbReference type="ARBA" id="ARBA00023273"/>
    </source>
</evidence>
<evidence type="ECO:0000256" key="6">
    <source>
        <dbReference type="ARBA" id="ARBA00022846"/>
    </source>
</evidence>
<evidence type="ECO:0000256" key="5">
    <source>
        <dbReference type="ARBA" id="ARBA00022737"/>
    </source>
</evidence>
<evidence type="ECO:0000256" key="11">
    <source>
        <dbReference type="ARBA" id="ARBA00024433"/>
    </source>
</evidence>
<proteinExistence type="inferred from homology"/>
<organism evidence="16">
    <name type="scientific">Timema genevievae</name>
    <name type="common">Walking stick</name>
    <dbReference type="NCBI Taxonomy" id="629358"/>
    <lineage>
        <taxon>Eukaryota</taxon>
        <taxon>Metazoa</taxon>
        <taxon>Ecdysozoa</taxon>
        <taxon>Arthropoda</taxon>
        <taxon>Hexapoda</taxon>
        <taxon>Insecta</taxon>
        <taxon>Pterygota</taxon>
        <taxon>Neoptera</taxon>
        <taxon>Polyneoptera</taxon>
        <taxon>Phasmatodea</taxon>
        <taxon>Timematodea</taxon>
        <taxon>Timematoidea</taxon>
        <taxon>Timematidae</taxon>
        <taxon>Timema</taxon>
    </lineage>
</organism>
<evidence type="ECO:0000256" key="15">
    <source>
        <dbReference type="SAM" id="MobiDB-lite"/>
    </source>
</evidence>
<comment type="similarity">
    <text evidence="12">Belongs to the DRC3 family.</text>
</comment>
<dbReference type="Pfam" id="PF14580">
    <property type="entry name" value="LRR_9"/>
    <property type="match status" value="1"/>
</dbReference>
<evidence type="ECO:0000256" key="1">
    <source>
        <dbReference type="ARBA" id="ARBA00003843"/>
    </source>
</evidence>
<keyword evidence="8" id="KW-0969">Cilium</keyword>
<comment type="function">
    <text evidence="1">Cilium-specific protein required for cilia structures.</text>
</comment>
<evidence type="ECO:0000256" key="13">
    <source>
        <dbReference type="ARBA" id="ARBA00040950"/>
    </source>
</evidence>
<keyword evidence="10" id="KW-0966">Cell projection</keyword>
<keyword evidence="4" id="KW-0433">Leucine-rich repeat</keyword>
<evidence type="ECO:0000256" key="4">
    <source>
        <dbReference type="ARBA" id="ARBA00022614"/>
    </source>
</evidence>
<dbReference type="Gene3D" id="3.80.10.10">
    <property type="entry name" value="Ribonuclease Inhibitor"/>
    <property type="match status" value="1"/>
</dbReference>
<keyword evidence="6" id="KW-0282">Flagellum</keyword>
<comment type="subcellular location">
    <subcellularLocation>
        <location evidence="2">Cytoplasm</location>
        <location evidence="2">Cytoskeleton</location>
        <location evidence="2">Flagellum axoneme</location>
    </subcellularLocation>
</comment>
<feature type="region of interest" description="Disordered" evidence="15">
    <location>
        <begin position="490"/>
        <end position="520"/>
    </location>
</feature>
<sequence length="520" mass="61405">MLNEHYNSYVSFEIEPQPSKHELRKKGETSPLLSLSQECIPANILKIDHLWIMTSLVKLQLGNNIIEKIENLEMLVNLRELDLSFNNIEKIENLEELVKLEILLLFENRISVIENINTLTELMIFSIGNNRIDSWDNVIYLRQFSALRSLNMAGNPCAEKLNFRSYVCAFLPNLTYYKYKMITLTERNDACQEYSSSLEKLEAREAKETHEKEEKEKAKKELEYHMEAYVEGLNTDELFITMFKDDKEEFLPPSEDIEIKASVLSSLVWFTAGDKVVILASFHEQMMEVIGQLFSIGLRQHEVREEEMTLFMACVNKAKEENRLNSQHLMEEFLFKKAEVFNNIRELAKTVEDQNEEDLSSQIDEMQKHSDSYHEFCQKTWYDLMEAELTLFEQLEETNGNFERNLNDLVGSFIEQAQSLFTHIRNLEQNFSEQLNECATHYLTNLNVRLEDRNLNVPLELIPVSHCHILRDVDRWSYLDEIADKVSKAERDRHMDKLKERRRQRQDQDLRQNRLEETTE</sequence>